<accession>A0A5B7CZD9</accession>
<keyword evidence="2" id="KW-1185">Reference proteome</keyword>
<reference evidence="1 2" key="1">
    <citation type="submission" date="2019-05" db="EMBL/GenBank/DDBJ databases">
        <title>Another draft genome of Portunus trituberculatus and its Hox gene families provides insights of decapod evolution.</title>
        <authorList>
            <person name="Jeong J.-H."/>
            <person name="Song I."/>
            <person name="Kim S."/>
            <person name="Choi T."/>
            <person name="Kim D."/>
            <person name="Ryu S."/>
            <person name="Kim W."/>
        </authorList>
    </citation>
    <scope>NUCLEOTIDE SEQUENCE [LARGE SCALE GENOMIC DNA]</scope>
    <source>
        <tissue evidence="1">Muscle</tissue>
    </source>
</reference>
<dbReference type="AlphaFoldDB" id="A0A5B7CZD9"/>
<dbReference type="EMBL" id="VSRR010000368">
    <property type="protein sequence ID" value="MPC14638.1"/>
    <property type="molecule type" value="Genomic_DNA"/>
</dbReference>
<dbReference type="Proteomes" id="UP000324222">
    <property type="component" value="Unassembled WGS sequence"/>
</dbReference>
<protein>
    <submittedName>
        <fullName evidence="1">Uncharacterized protein</fullName>
    </submittedName>
</protein>
<evidence type="ECO:0000313" key="1">
    <source>
        <dbReference type="EMBL" id="MPC14638.1"/>
    </source>
</evidence>
<comment type="caution">
    <text evidence="1">The sequence shown here is derived from an EMBL/GenBank/DDBJ whole genome shotgun (WGS) entry which is preliminary data.</text>
</comment>
<sequence length="168" mass="18284">MMECCSYFSYALASHKVRSDEAAARTKTGLSLFPVVYFQPSCAAINGLGTLTHRGVKKRVIHSREGDQLDVRAGHEVRLSTPPPCTCWDIDTDPSYDPTHSSTPCRRVARGGTAALGKGAGGDRTSVWRASGHVRAIWALAADQLGASVPLAHTLYRLQRLTPHRRQS</sequence>
<organism evidence="1 2">
    <name type="scientific">Portunus trituberculatus</name>
    <name type="common">Swimming crab</name>
    <name type="synonym">Neptunus trituberculatus</name>
    <dbReference type="NCBI Taxonomy" id="210409"/>
    <lineage>
        <taxon>Eukaryota</taxon>
        <taxon>Metazoa</taxon>
        <taxon>Ecdysozoa</taxon>
        <taxon>Arthropoda</taxon>
        <taxon>Crustacea</taxon>
        <taxon>Multicrustacea</taxon>
        <taxon>Malacostraca</taxon>
        <taxon>Eumalacostraca</taxon>
        <taxon>Eucarida</taxon>
        <taxon>Decapoda</taxon>
        <taxon>Pleocyemata</taxon>
        <taxon>Brachyura</taxon>
        <taxon>Eubrachyura</taxon>
        <taxon>Portunoidea</taxon>
        <taxon>Portunidae</taxon>
        <taxon>Portuninae</taxon>
        <taxon>Portunus</taxon>
    </lineage>
</organism>
<name>A0A5B7CZD9_PORTR</name>
<gene>
    <name evidence="1" type="ORF">E2C01_007408</name>
</gene>
<proteinExistence type="predicted"/>
<evidence type="ECO:0000313" key="2">
    <source>
        <dbReference type="Proteomes" id="UP000324222"/>
    </source>
</evidence>